<dbReference type="Gene3D" id="2.115.10.20">
    <property type="entry name" value="Glycosyl hydrolase domain, family 43"/>
    <property type="match status" value="1"/>
</dbReference>
<feature type="domain" description="Glycosyl hydrolase family 32 N-terminal" evidence="6">
    <location>
        <begin position="38"/>
        <end position="325"/>
    </location>
</feature>
<dbReference type="InterPro" id="IPR013148">
    <property type="entry name" value="Glyco_hydro_32_N"/>
</dbReference>
<keyword evidence="5" id="KW-0732">Signal</keyword>
<reference evidence="8" key="1">
    <citation type="submission" date="2021-12" db="EMBL/GenBank/DDBJ databases">
        <title>Discovery of the Pendulisporaceae a myxobacterial family with distinct sporulation behavior and unique specialized metabolism.</title>
        <authorList>
            <person name="Garcia R."/>
            <person name="Popoff A."/>
            <person name="Bader C.D."/>
            <person name="Loehr J."/>
            <person name="Walesch S."/>
            <person name="Walt C."/>
            <person name="Boldt J."/>
            <person name="Bunk B."/>
            <person name="Haeckl F.J.F.P.J."/>
            <person name="Gunesch A.P."/>
            <person name="Birkelbach J."/>
            <person name="Nuebel U."/>
            <person name="Pietschmann T."/>
            <person name="Bach T."/>
            <person name="Mueller R."/>
        </authorList>
    </citation>
    <scope>NUCLEOTIDE SEQUENCE</scope>
    <source>
        <strain evidence="8">MSr11367</strain>
    </source>
</reference>
<dbReference type="PANTHER" id="PTHR42800">
    <property type="entry name" value="EXOINULINASE INUD (AFU_ORTHOLOGUE AFUA_5G00480)"/>
    <property type="match status" value="1"/>
</dbReference>
<dbReference type="GO" id="GO:0016787">
    <property type="term" value="F:hydrolase activity"/>
    <property type="evidence" value="ECO:0007669"/>
    <property type="project" value="UniProtKB-KW"/>
</dbReference>
<dbReference type="InterPro" id="IPR013320">
    <property type="entry name" value="ConA-like_dom_sf"/>
</dbReference>
<evidence type="ECO:0000259" key="7">
    <source>
        <dbReference type="Pfam" id="PF08244"/>
    </source>
</evidence>
<keyword evidence="9" id="KW-1185">Reference proteome</keyword>
<proteinExistence type="inferred from homology"/>
<evidence type="ECO:0000256" key="5">
    <source>
        <dbReference type="SAM" id="SignalP"/>
    </source>
</evidence>
<evidence type="ECO:0000256" key="4">
    <source>
        <dbReference type="RuleBase" id="RU362110"/>
    </source>
</evidence>
<evidence type="ECO:0000313" key="8">
    <source>
        <dbReference type="EMBL" id="WXB04621.1"/>
    </source>
</evidence>
<dbReference type="InterPro" id="IPR001362">
    <property type="entry name" value="Glyco_hydro_32"/>
</dbReference>
<name>A0ABZ2L493_9BACT</name>
<gene>
    <name evidence="8" type="ORF">LVJ94_47980</name>
</gene>
<sequence length="644" mass="70392">MQRVLTFLAVIACIGISRFASGQAAPGYYDETYRPQYHFSAETSWINDPNGLVHYQGEYHLFYQYHPLGIAWGPMHWGHAVSPDMVQWTHLPIALYPDALGDIWSGSAVVDENNTSGFFTHTGGSGLVALFTHANAPQHPQQQSVAYSTDRGRTWTKYPGNPVIPNPGVADFRDPKVFWHAPTARWVMVVAGGQLRIYSSPNLTNWTLESIAPTIDTECPDLFELAVDGGATKKWVLSKSGREYLVGRFDGRTFTPEGGPYPVDYGPDFYAAQSWSHMPDGRRVWIGWMRGDAGSKQTVFMGRMSLPRELTLRTFPEGVRMVQAPIAELQGHRAAGTARGTTILRSGTRTVSGLGGDSFEIRAEFQANASTASEFGLRVRMGNGQYTTVGYRRTAARLFVDKDHGGGGYTGVHEAPLVPDGNGRIVMHLYVDRSSLEVFGNDGKVTLTELSYPDRDSVGLELYSVGGDATLNALQFFRMKKVWGPSPFITGLSGWRDVKGDWGDTMYGRQGRSGGDGFSLSSTTGGDFTYEGNIRVLGGYAGALVFRSDSEGANAYIANIDVGNQGVKLFKLVRGAFTDLGWFPTALQYNTTYHLKVVARGANIKVYLGNNLVHDLNDSSHTSGYFGLNVFNGTAAVQNVVTAP</sequence>
<dbReference type="EMBL" id="CP089983">
    <property type="protein sequence ID" value="WXB04621.1"/>
    <property type="molecule type" value="Genomic_DNA"/>
</dbReference>
<dbReference type="SMART" id="SM00640">
    <property type="entry name" value="Glyco_32"/>
    <property type="match status" value="1"/>
</dbReference>
<dbReference type="InterPro" id="IPR023296">
    <property type="entry name" value="Glyco_hydro_beta-prop_sf"/>
</dbReference>
<evidence type="ECO:0000256" key="3">
    <source>
        <dbReference type="ARBA" id="ARBA00023295"/>
    </source>
</evidence>
<evidence type="ECO:0000256" key="1">
    <source>
        <dbReference type="ARBA" id="ARBA00009902"/>
    </source>
</evidence>
<dbReference type="RefSeq" id="WP_394834265.1">
    <property type="nucleotide sequence ID" value="NZ_CP089929.1"/>
</dbReference>
<evidence type="ECO:0000313" key="9">
    <source>
        <dbReference type="Proteomes" id="UP001374803"/>
    </source>
</evidence>
<keyword evidence="2 4" id="KW-0378">Hydrolase</keyword>
<dbReference type="InterPro" id="IPR013189">
    <property type="entry name" value="Glyco_hydro_32_C"/>
</dbReference>
<feature type="domain" description="Glycosyl hydrolase family 32 C-terminal" evidence="7">
    <location>
        <begin position="347"/>
        <end position="476"/>
    </location>
</feature>
<feature type="signal peptide" evidence="5">
    <location>
        <begin position="1"/>
        <end position="24"/>
    </location>
</feature>
<comment type="similarity">
    <text evidence="1 4">Belongs to the glycosyl hydrolase 32 family.</text>
</comment>
<keyword evidence="3 4" id="KW-0326">Glycosidase</keyword>
<dbReference type="SUPFAM" id="SSF49899">
    <property type="entry name" value="Concanavalin A-like lectins/glucanases"/>
    <property type="match status" value="1"/>
</dbReference>
<feature type="chain" id="PRO_5045860377" evidence="5">
    <location>
        <begin position="25"/>
        <end position="644"/>
    </location>
</feature>
<dbReference type="Gene3D" id="2.60.120.560">
    <property type="entry name" value="Exo-inulinase, domain 1"/>
    <property type="match status" value="2"/>
</dbReference>
<dbReference type="PANTHER" id="PTHR42800:SF1">
    <property type="entry name" value="EXOINULINASE INUD (AFU_ORTHOLOGUE AFUA_5G00480)"/>
    <property type="match status" value="1"/>
</dbReference>
<protein>
    <submittedName>
        <fullName evidence="8">Glycoside hydrolase family 32 protein</fullName>
    </submittedName>
</protein>
<organism evidence="8 9">
    <name type="scientific">Pendulispora rubella</name>
    <dbReference type="NCBI Taxonomy" id="2741070"/>
    <lineage>
        <taxon>Bacteria</taxon>
        <taxon>Pseudomonadati</taxon>
        <taxon>Myxococcota</taxon>
        <taxon>Myxococcia</taxon>
        <taxon>Myxococcales</taxon>
        <taxon>Sorangiineae</taxon>
        <taxon>Pendulisporaceae</taxon>
        <taxon>Pendulispora</taxon>
    </lineage>
</organism>
<dbReference type="CDD" id="cd18622">
    <property type="entry name" value="GH32_Inu-like"/>
    <property type="match status" value="1"/>
</dbReference>
<dbReference type="Pfam" id="PF00251">
    <property type="entry name" value="Glyco_hydro_32N"/>
    <property type="match status" value="1"/>
</dbReference>
<accession>A0ABZ2L493</accession>
<dbReference type="Proteomes" id="UP001374803">
    <property type="component" value="Chromosome"/>
</dbReference>
<evidence type="ECO:0000259" key="6">
    <source>
        <dbReference type="Pfam" id="PF00251"/>
    </source>
</evidence>
<evidence type="ECO:0000256" key="2">
    <source>
        <dbReference type="ARBA" id="ARBA00022801"/>
    </source>
</evidence>
<dbReference type="SUPFAM" id="SSF75005">
    <property type="entry name" value="Arabinanase/levansucrase/invertase"/>
    <property type="match status" value="1"/>
</dbReference>
<dbReference type="Pfam" id="PF08244">
    <property type="entry name" value="Glyco_hydro_32C"/>
    <property type="match status" value="1"/>
</dbReference>